<feature type="transmembrane region" description="Helical" evidence="1">
    <location>
        <begin position="414"/>
        <end position="441"/>
    </location>
</feature>
<comment type="caution">
    <text evidence="3">The sequence shown here is derived from an EMBL/GenBank/DDBJ whole genome shotgun (WGS) entry which is preliminary data.</text>
</comment>
<dbReference type="OrthoDB" id="252413at2759"/>
<feature type="transmembrane region" description="Helical" evidence="1">
    <location>
        <begin position="382"/>
        <end position="402"/>
    </location>
</feature>
<accession>K2N4G8</accession>
<feature type="transmembrane region" description="Helical" evidence="1">
    <location>
        <begin position="350"/>
        <end position="370"/>
    </location>
</feature>
<gene>
    <name evidence="3" type="ORF">MOQ_003291</name>
</gene>
<dbReference type="EMBL" id="AHKC01009553">
    <property type="protein sequence ID" value="EKF32849.1"/>
    <property type="molecule type" value="Genomic_DNA"/>
</dbReference>
<keyword evidence="1" id="KW-1133">Transmembrane helix</keyword>
<keyword evidence="4" id="KW-1185">Reference proteome</keyword>
<dbReference type="Proteomes" id="UP000007350">
    <property type="component" value="Unassembled WGS sequence"/>
</dbReference>
<keyword evidence="1" id="KW-0472">Membrane</keyword>
<organism evidence="3 4">
    <name type="scientific">Trypanosoma cruzi marinkellei</name>
    <dbReference type="NCBI Taxonomy" id="85056"/>
    <lineage>
        <taxon>Eukaryota</taxon>
        <taxon>Discoba</taxon>
        <taxon>Euglenozoa</taxon>
        <taxon>Kinetoplastea</taxon>
        <taxon>Metakinetoplastina</taxon>
        <taxon>Trypanosomatida</taxon>
        <taxon>Trypanosomatidae</taxon>
        <taxon>Trypanosoma</taxon>
        <taxon>Schizotrypanum</taxon>
    </lineage>
</organism>
<evidence type="ECO:0000313" key="4">
    <source>
        <dbReference type="Proteomes" id="UP000007350"/>
    </source>
</evidence>
<reference evidence="3 4" key="1">
    <citation type="journal article" date="2012" name="BMC Genomics">
        <title>Comparative genomic analysis of human infective Trypanosoma cruzi lineages with the bat-restricted subspecies T. cruzi marinkellei.</title>
        <authorList>
            <person name="Franzen O."/>
            <person name="Talavera-Lopez C."/>
            <person name="Ochaya S."/>
            <person name="Butler C.E."/>
            <person name="Messenger L.A."/>
            <person name="Lewis M.D."/>
            <person name="Llewellyn M.S."/>
            <person name="Marinkelle C.J."/>
            <person name="Tyler K.M."/>
            <person name="Miles M.A."/>
            <person name="Andersson B."/>
        </authorList>
    </citation>
    <scope>NUCLEOTIDE SEQUENCE [LARGE SCALE GENOMIC DNA]</scope>
    <source>
        <strain evidence="3 4">B7</strain>
    </source>
</reference>
<protein>
    <submittedName>
        <fullName evidence="3">Uncharacterized protein</fullName>
    </submittedName>
</protein>
<evidence type="ECO:0000256" key="1">
    <source>
        <dbReference type="SAM" id="Phobius"/>
    </source>
</evidence>
<keyword evidence="1" id="KW-0812">Transmembrane</keyword>
<proteinExistence type="predicted"/>
<evidence type="ECO:0000313" key="3">
    <source>
        <dbReference type="EMBL" id="EKF32849.1"/>
    </source>
</evidence>
<feature type="signal peptide" evidence="2">
    <location>
        <begin position="1"/>
        <end position="32"/>
    </location>
</feature>
<name>K2N4G8_TRYCR</name>
<sequence>MRHPKRLHMSPCLFLFLPQLLVLLFLCQLGTTEQLLDCRELELFRPHTYDADSPTTTPLEAVDGDDDANVTCLLRPGGEVATLLGSPEGRLLSPLRDRVRLAGSHVEPAAKKLKKNRVASFLLRAKLFLYRFSTYPWGDPAVVERFFFQRRLRITFDVENVPGGMESRNQILSRAVFDHLLATSFAPTAELVEGEGNASTKDVRLTCNLGEMLTAYRKASNDVSFISRMLGNIGLGALLSLFFGYGGYGATVRGVAGGGDVTSMFLETAEGGSVYVFEELGPNGRSSLWLPTWVAAWLGTRPMASTETLFRGKDGQHQFVYEVQLPAANPVCLRLAVAHSKEIVIHVEEVLLFDVFWLKIILVLCLIRFLQPWIEDVPAFQILLAGMGGTIVLVGFVLLFLFRKLQNMTLGKIGLFALLTVGGFSALAESLLSAYAAFLYAYFNHYEESDLIFCLKCVLLLVGITCGFFAKFFWASYLFSLTRWTLRWAQLGTLACAMMQNREATIVFLVTAYVFYPSRLLRIILWCSRSQELENRENEPKENFPGSARREVAYVQPLCVEGFIGGSRALSSKEKLRLYDALGNEYTQRALAHLADSVKEDPRRYASRLKNPSDVVKWAQQYN</sequence>
<feature type="transmembrane region" description="Helical" evidence="1">
    <location>
        <begin position="491"/>
        <end position="516"/>
    </location>
</feature>
<keyword evidence="2" id="KW-0732">Signal</keyword>
<feature type="chain" id="PRO_5003864215" evidence="2">
    <location>
        <begin position="33"/>
        <end position="623"/>
    </location>
</feature>
<evidence type="ECO:0000256" key="2">
    <source>
        <dbReference type="SAM" id="SignalP"/>
    </source>
</evidence>
<feature type="transmembrane region" description="Helical" evidence="1">
    <location>
        <begin position="453"/>
        <end position="479"/>
    </location>
</feature>
<dbReference type="AlphaFoldDB" id="K2N4G8"/>